<dbReference type="PANTHER" id="PTHR46425">
    <property type="entry name" value="TRANSCRIPTION TERMINATION FACTOR RHO"/>
    <property type="match status" value="1"/>
</dbReference>
<evidence type="ECO:0000256" key="1">
    <source>
        <dbReference type="ARBA" id="ARBA00022472"/>
    </source>
</evidence>
<keyword evidence="7 9" id="KW-0805">Transcription regulation</keyword>
<dbReference type="HAMAP" id="MF_01884">
    <property type="entry name" value="Rho"/>
    <property type="match status" value="1"/>
</dbReference>
<dbReference type="Gene3D" id="3.40.50.300">
    <property type="entry name" value="P-loop containing nucleotide triphosphate hydrolases"/>
    <property type="match status" value="1"/>
</dbReference>
<dbReference type="FunFam" id="2.40.50.140:FF:000010">
    <property type="entry name" value="Transcription termination factor Rho"/>
    <property type="match status" value="1"/>
</dbReference>
<feature type="domain" description="Rho RNA-BD" evidence="12">
    <location>
        <begin position="51"/>
        <end position="126"/>
    </location>
</feature>
<evidence type="ECO:0000256" key="10">
    <source>
        <dbReference type="NCBIfam" id="TIGR00767"/>
    </source>
</evidence>
<dbReference type="InterPro" id="IPR027417">
    <property type="entry name" value="P-loop_NTPase"/>
</dbReference>
<dbReference type="Pfam" id="PF07498">
    <property type="entry name" value="Rho_N"/>
    <property type="match status" value="1"/>
</dbReference>
<protein>
    <recommendedName>
        <fullName evidence="9 10">Transcription termination factor Rho</fullName>
        <ecNumber evidence="9 10">3.6.4.-</ecNumber>
    </recommendedName>
    <alternativeName>
        <fullName evidence="9">ATP-dependent helicase Rho</fullName>
    </alternativeName>
</protein>
<dbReference type="Pfam" id="PF07497">
    <property type="entry name" value="Rho_RNA_bind"/>
    <property type="match status" value="1"/>
</dbReference>
<evidence type="ECO:0000256" key="4">
    <source>
        <dbReference type="ARBA" id="ARBA00022806"/>
    </source>
</evidence>
<dbReference type="EC" id="3.6.4.-" evidence="9 10"/>
<evidence type="ECO:0000313" key="14">
    <source>
        <dbReference type="Proteomes" id="UP000278398"/>
    </source>
</evidence>
<dbReference type="InterPro" id="IPR036269">
    <property type="entry name" value="Rho_N_sf"/>
</dbReference>
<proteinExistence type="inferred from homology"/>
<keyword evidence="8 9" id="KW-0804">Transcription</keyword>
<evidence type="ECO:0000256" key="5">
    <source>
        <dbReference type="ARBA" id="ARBA00022840"/>
    </source>
</evidence>
<feature type="binding site" evidence="9">
    <location>
        <position position="215"/>
    </location>
    <ligand>
        <name>ATP</name>
        <dbReference type="ChEBI" id="CHEBI:30616"/>
    </ligand>
</feature>
<dbReference type="InterPro" id="IPR011129">
    <property type="entry name" value="CSD"/>
</dbReference>
<dbReference type="GO" id="GO:0016787">
    <property type="term" value="F:hydrolase activity"/>
    <property type="evidence" value="ECO:0007669"/>
    <property type="project" value="UniProtKB-KW"/>
</dbReference>
<evidence type="ECO:0000256" key="11">
    <source>
        <dbReference type="PROSITE-ProRule" id="PRU01203"/>
    </source>
</evidence>
<dbReference type="SUPFAM" id="SSF52540">
    <property type="entry name" value="P-loop containing nucleoside triphosphate hydrolases"/>
    <property type="match status" value="1"/>
</dbReference>
<keyword evidence="14" id="KW-1185">Reference proteome</keyword>
<dbReference type="OrthoDB" id="9805197at2"/>
<evidence type="ECO:0000256" key="7">
    <source>
        <dbReference type="ARBA" id="ARBA00023015"/>
    </source>
</evidence>
<dbReference type="AlphaFoldDB" id="A0A429Z3D9"/>
<dbReference type="GO" id="GO:0004386">
    <property type="term" value="F:helicase activity"/>
    <property type="evidence" value="ECO:0007669"/>
    <property type="project" value="UniProtKB-UniRule"/>
</dbReference>
<keyword evidence="1 9" id="KW-0806">Transcription termination</keyword>
<dbReference type="InterPro" id="IPR004665">
    <property type="entry name" value="Term_rho"/>
</dbReference>
<evidence type="ECO:0000256" key="9">
    <source>
        <dbReference type="HAMAP-Rule" id="MF_01884"/>
    </source>
</evidence>
<dbReference type="SMART" id="SM00959">
    <property type="entry name" value="Rho_N"/>
    <property type="match status" value="1"/>
</dbReference>
<dbReference type="InterPro" id="IPR000194">
    <property type="entry name" value="ATPase_F1/V1/A1_a/bsu_nucl-bd"/>
</dbReference>
<dbReference type="GO" id="GO:0006353">
    <property type="term" value="P:DNA-templated transcription termination"/>
    <property type="evidence" value="ECO:0007669"/>
    <property type="project" value="UniProtKB-UniRule"/>
</dbReference>
<evidence type="ECO:0000256" key="6">
    <source>
        <dbReference type="ARBA" id="ARBA00022884"/>
    </source>
</evidence>
<dbReference type="GO" id="GO:0008186">
    <property type="term" value="F:ATP-dependent activity, acting on RNA"/>
    <property type="evidence" value="ECO:0007669"/>
    <property type="project" value="UniProtKB-UniRule"/>
</dbReference>
<evidence type="ECO:0000256" key="8">
    <source>
        <dbReference type="ARBA" id="ARBA00023163"/>
    </source>
</evidence>
<keyword evidence="4 9" id="KW-0347">Helicase</keyword>
<dbReference type="Gene3D" id="1.10.720.10">
    <property type="match status" value="1"/>
</dbReference>
<dbReference type="PANTHER" id="PTHR46425:SF1">
    <property type="entry name" value="TRANSCRIPTION TERMINATION FACTOR RHO"/>
    <property type="match status" value="1"/>
</dbReference>
<dbReference type="InterPro" id="IPR012340">
    <property type="entry name" value="NA-bd_OB-fold"/>
</dbReference>
<keyword evidence="5 9" id="KW-0067">ATP-binding</keyword>
<dbReference type="CDD" id="cd01128">
    <property type="entry name" value="rho_factor_C"/>
    <property type="match status" value="1"/>
</dbReference>
<evidence type="ECO:0000256" key="2">
    <source>
        <dbReference type="ARBA" id="ARBA00022741"/>
    </source>
</evidence>
<dbReference type="RefSeq" id="WP_126697802.1">
    <property type="nucleotide sequence ID" value="NZ_RWKW01000004.1"/>
</dbReference>
<accession>A0A429Z3D9</accession>
<dbReference type="SUPFAM" id="SSF68912">
    <property type="entry name" value="Rho N-terminal domain-like"/>
    <property type="match status" value="1"/>
</dbReference>
<dbReference type="SUPFAM" id="SSF50249">
    <property type="entry name" value="Nucleic acid-binding proteins"/>
    <property type="match status" value="1"/>
</dbReference>
<organism evidence="13 14">
    <name type="scientific">Aquibium carbonis</name>
    <dbReference type="NCBI Taxonomy" id="2495581"/>
    <lineage>
        <taxon>Bacteria</taxon>
        <taxon>Pseudomonadati</taxon>
        <taxon>Pseudomonadota</taxon>
        <taxon>Alphaproteobacteria</taxon>
        <taxon>Hyphomicrobiales</taxon>
        <taxon>Phyllobacteriaceae</taxon>
        <taxon>Aquibium</taxon>
    </lineage>
</organism>
<comment type="caution">
    <text evidence="9">Lacks conserved residue(s) required for the propagation of feature annotation.</text>
</comment>
<keyword evidence="6 9" id="KW-0694">RNA-binding</keyword>
<dbReference type="NCBIfam" id="NF006886">
    <property type="entry name" value="PRK09376.1"/>
    <property type="match status" value="1"/>
</dbReference>
<dbReference type="GO" id="GO:0005524">
    <property type="term" value="F:ATP binding"/>
    <property type="evidence" value="ECO:0007669"/>
    <property type="project" value="UniProtKB-UniRule"/>
</dbReference>
<comment type="function">
    <text evidence="9">Facilitates transcription termination by a mechanism that involves Rho binding to the nascent RNA, activation of Rho's RNA-dependent ATPase activity, and release of the mRNA from the DNA template.</text>
</comment>
<dbReference type="NCBIfam" id="TIGR00767">
    <property type="entry name" value="rho"/>
    <property type="match status" value="1"/>
</dbReference>
<keyword evidence="3 9" id="KW-0378">Hydrolase</keyword>
<dbReference type="SMART" id="SM00357">
    <property type="entry name" value="CSP"/>
    <property type="match status" value="1"/>
</dbReference>
<feature type="binding site" evidence="9">
    <location>
        <begin position="172"/>
        <end position="177"/>
    </location>
    <ligand>
        <name>ATP</name>
        <dbReference type="ChEBI" id="CHEBI:30616"/>
    </ligand>
</feature>
<dbReference type="EMBL" id="RWKW01000004">
    <property type="protein sequence ID" value="RST88140.1"/>
    <property type="molecule type" value="Genomic_DNA"/>
</dbReference>
<feature type="binding site" evidence="9">
    <location>
        <begin position="184"/>
        <end position="189"/>
    </location>
    <ligand>
        <name>ATP</name>
        <dbReference type="ChEBI" id="CHEBI:30616"/>
    </ligand>
</feature>
<dbReference type="GO" id="GO:0003723">
    <property type="term" value="F:RNA binding"/>
    <property type="evidence" value="ECO:0007669"/>
    <property type="project" value="UniProtKB-UniRule"/>
</dbReference>
<name>A0A429Z3D9_9HYPH</name>
<dbReference type="InterPro" id="IPR011113">
    <property type="entry name" value="Rho_RNA-bd"/>
</dbReference>
<evidence type="ECO:0000259" key="12">
    <source>
        <dbReference type="PROSITE" id="PS51856"/>
    </source>
</evidence>
<dbReference type="InterPro" id="IPR011112">
    <property type="entry name" value="Rho-like_N"/>
</dbReference>
<dbReference type="Pfam" id="PF00006">
    <property type="entry name" value="ATP-synt_ab"/>
    <property type="match status" value="1"/>
</dbReference>
<keyword evidence="2 9" id="KW-0547">Nucleotide-binding</keyword>
<dbReference type="GO" id="GO:0005829">
    <property type="term" value="C:cytosol"/>
    <property type="evidence" value="ECO:0007669"/>
    <property type="project" value="UniProtKB-ARBA"/>
</dbReference>
<evidence type="ECO:0000313" key="13">
    <source>
        <dbReference type="EMBL" id="RST88140.1"/>
    </source>
</evidence>
<sequence length="421" mass="47094">MQEMKLQDFKNKKPTDLIAFAESLEVENASVMRKQELMFAILKKLAAQDIEIIGDGVVEVLQDGFGFLRSANANYLPGPDDIYISPSQIRRFSLKTGDTVEGPIRSPKEGERYFALLKVNTINFDDPEKIRHKIHFDNLTPLYPNERLRMEVENPTTKDISSRVIDLVAPLGKGQRGLIVAPPRTGKTVLLQNIAHSITSNHPECFLIVLLIDERPEEVTDMQRSVRGEVVSSTFDEPAVRHVQVAEIVIEKAKRLVEHGRDVVILLDSITRLGRAYNTVVPSSGKVLTGGVDANALQRPKRFFGAARNIEEGGSLTIIATALIDTGSRMDEVIFEEFKGTGNSEIVLDRKVADKRIFPAMDILKSGTRKEDLLVPRQDLQKIFVLRRILSPMGTTDAIEFLIDKLKQTKGNADFFDSMNT</sequence>
<dbReference type="InterPro" id="IPR041703">
    <property type="entry name" value="Rho_factor_ATP-bd"/>
</dbReference>
<comment type="similarity">
    <text evidence="9 11">Belongs to the Rho family.</text>
</comment>
<dbReference type="FunFam" id="3.40.50.300:FF:000072">
    <property type="entry name" value="Transcription termination factor Rho"/>
    <property type="match status" value="1"/>
</dbReference>
<gene>
    <name evidence="9 13" type="primary">rho</name>
    <name evidence="13" type="ORF">EJC49_02095</name>
</gene>
<evidence type="ECO:0000256" key="3">
    <source>
        <dbReference type="ARBA" id="ARBA00022801"/>
    </source>
</evidence>
<dbReference type="Gene3D" id="2.40.50.140">
    <property type="entry name" value="Nucleic acid-binding proteins"/>
    <property type="match status" value="1"/>
</dbReference>
<dbReference type="InterPro" id="IPR003593">
    <property type="entry name" value="AAA+_ATPase"/>
</dbReference>
<dbReference type="PROSITE" id="PS51856">
    <property type="entry name" value="RHO_RNA_BD"/>
    <property type="match status" value="1"/>
</dbReference>
<dbReference type="SMART" id="SM00382">
    <property type="entry name" value="AAA"/>
    <property type="match status" value="1"/>
</dbReference>
<reference evidence="13 14" key="1">
    <citation type="submission" date="2018-12" db="EMBL/GenBank/DDBJ databases">
        <title>Mesorhizobium carbonis sp. nov., isolated from coal mine water.</title>
        <authorList>
            <person name="Xin W."/>
            <person name="Xu Z."/>
            <person name="Xiang F."/>
            <person name="Zhang J."/>
            <person name="Xi L."/>
            <person name="Liu J."/>
        </authorList>
    </citation>
    <scope>NUCLEOTIDE SEQUENCE [LARGE SCALE GENOMIC DNA]</scope>
    <source>
        <strain evidence="13 14">B2.3</strain>
    </source>
</reference>
<dbReference type="Proteomes" id="UP000278398">
    <property type="component" value="Unassembled WGS sequence"/>
</dbReference>
<comment type="caution">
    <text evidence="13">The sequence shown here is derived from an EMBL/GenBank/DDBJ whole genome shotgun (WGS) entry which is preliminary data.</text>
</comment>
<comment type="subunit">
    <text evidence="9">Homohexamer. The homohexamer assembles into an open ring structure.</text>
</comment>
<dbReference type="CDD" id="cd04459">
    <property type="entry name" value="Rho_CSD"/>
    <property type="match status" value="1"/>
</dbReference>